<proteinExistence type="predicted"/>
<accession>A0A0H3D7I8</accession>
<dbReference type="CDD" id="cd06587">
    <property type="entry name" value="VOC"/>
    <property type="match status" value="1"/>
</dbReference>
<evidence type="ECO:0000313" key="2">
    <source>
        <dbReference type="EMBL" id="ADJ46063.1"/>
    </source>
</evidence>
<evidence type="ECO:0000313" key="3">
    <source>
        <dbReference type="Proteomes" id="UP000000328"/>
    </source>
</evidence>
<reference evidence="2 3" key="1">
    <citation type="journal article" date="2010" name="Cell Res.">
        <title>Complete genome sequence of the rifamycin SV-producing Amycolatopsis mediterranei U32 revealed its genetic characteristics in phylogeny and metabolism.</title>
        <authorList>
            <person name="Zhao W."/>
            <person name="Zhong Y."/>
            <person name="Yuan H."/>
            <person name="Wang J."/>
            <person name="Zheng H."/>
            <person name="Wang Y."/>
            <person name="Cen X."/>
            <person name="Xu F."/>
            <person name="Bai J."/>
            <person name="Han X."/>
            <person name="Lu G."/>
            <person name="Zhu Y."/>
            <person name="Shao Z."/>
            <person name="Yan H."/>
            <person name="Li C."/>
            <person name="Peng N."/>
            <person name="Zhang Z."/>
            <person name="Zhang Y."/>
            <person name="Lin W."/>
            <person name="Fan Y."/>
            <person name="Qin Z."/>
            <person name="Hu Y."/>
            <person name="Zhu B."/>
            <person name="Wang S."/>
            <person name="Ding X."/>
            <person name="Zhao G.P."/>
        </authorList>
    </citation>
    <scope>NUCLEOTIDE SEQUENCE [LARGE SCALE GENOMIC DNA]</scope>
    <source>
        <strain evidence="3">U-32</strain>
    </source>
</reference>
<gene>
    <name evidence="2" type="ordered locus">AMED_4289</name>
</gene>
<dbReference type="PROSITE" id="PS51819">
    <property type="entry name" value="VOC"/>
    <property type="match status" value="1"/>
</dbReference>
<dbReference type="InterPro" id="IPR029068">
    <property type="entry name" value="Glyas_Bleomycin-R_OHBP_Dase"/>
</dbReference>
<protein>
    <recommendedName>
        <fullName evidence="1">VOC domain-containing protein</fullName>
    </recommendedName>
</protein>
<name>A0A0H3D7I8_AMYMU</name>
<dbReference type="InterPro" id="IPR037523">
    <property type="entry name" value="VOC_core"/>
</dbReference>
<dbReference type="PATRIC" id="fig|749927.5.peg.4435"/>
<sequence length="126" mass="13558">MACRITELVLDCHDPDRLAEFWCAVLGYEVIGHEPDGLALGPAGARFGEGPLTLILARTENPRRGKLPLHLDVSPAGVDQETELARLTALGARPADVGQTGEESWVVLQDPEGNEFCLLRTDVGEA</sequence>
<feature type="domain" description="VOC" evidence="1">
    <location>
        <begin position="4"/>
        <end position="121"/>
    </location>
</feature>
<dbReference type="RefSeq" id="WP_013226135.1">
    <property type="nucleotide sequence ID" value="NC_014318.1"/>
</dbReference>
<dbReference type="Proteomes" id="UP000000328">
    <property type="component" value="Chromosome"/>
</dbReference>
<dbReference type="InterPro" id="IPR041581">
    <property type="entry name" value="Glyoxalase_6"/>
</dbReference>
<dbReference type="EMBL" id="CP002000">
    <property type="protein sequence ID" value="ADJ46063.1"/>
    <property type="molecule type" value="Genomic_DNA"/>
</dbReference>
<dbReference type="SUPFAM" id="SSF54593">
    <property type="entry name" value="Glyoxalase/Bleomycin resistance protein/Dihydroxybiphenyl dioxygenase"/>
    <property type="match status" value="1"/>
</dbReference>
<dbReference type="PANTHER" id="PTHR35908">
    <property type="entry name" value="HYPOTHETICAL FUSION PROTEIN"/>
    <property type="match status" value="1"/>
</dbReference>
<dbReference type="Pfam" id="PF18029">
    <property type="entry name" value="Glyoxalase_6"/>
    <property type="match status" value="1"/>
</dbReference>
<evidence type="ECO:0000259" key="1">
    <source>
        <dbReference type="PROSITE" id="PS51819"/>
    </source>
</evidence>
<dbReference type="Gene3D" id="3.10.180.10">
    <property type="entry name" value="2,3-Dihydroxybiphenyl 1,2-Dioxygenase, domain 1"/>
    <property type="match status" value="1"/>
</dbReference>
<dbReference type="KEGG" id="amd:AMED_4289"/>
<dbReference type="PANTHER" id="PTHR35908:SF1">
    <property type="entry name" value="CONSERVED PROTEIN"/>
    <property type="match status" value="1"/>
</dbReference>
<organism evidence="2 3">
    <name type="scientific">Amycolatopsis mediterranei (strain U-32)</name>
    <dbReference type="NCBI Taxonomy" id="749927"/>
    <lineage>
        <taxon>Bacteria</taxon>
        <taxon>Bacillati</taxon>
        <taxon>Actinomycetota</taxon>
        <taxon>Actinomycetes</taxon>
        <taxon>Pseudonocardiales</taxon>
        <taxon>Pseudonocardiaceae</taxon>
        <taxon>Amycolatopsis</taxon>
    </lineage>
</organism>
<dbReference type="AlphaFoldDB" id="A0A0H3D7I8"/>
<dbReference type="OrthoDB" id="3295209at2"/>
<dbReference type="GeneID" id="92872016"/>
<dbReference type="HOGENOM" id="CLU_108054_0_0_11"/>
<dbReference type="eggNOG" id="COG0346">
    <property type="taxonomic scope" value="Bacteria"/>
</dbReference>